<dbReference type="AlphaFoldDB" id="A0A9P0Z8E5"/>
<protein>
    <submittedName>
        <fullName evidence="1">Uncharacterized protein</fullName>
    </submittedName>
</protein>
<proteinExistence type="predicted"/>
<reference evidence="1" key="1">
    <citation type="submission" date="2022-07" db="EMBL/GenBank/DDBJ databases">
        <authorList>
            <person name="Macas J."/>
            <person name="Novak P."/>
            <person name="Neumann P."/>
        </authorList>
    </citation>
    <scope>NUCLEOTIDE SEQUENCE</scope>
</reference>
<comment type="caution">
    <text evidence="1">The sequence shown here is derived from an EMBL/GenBank/DDBJ whole genome shotgun (WGS) entry which is preliminary data.</text>
</comment>
<organism evidence="1 2">
    <name type="scientific">Cuscuta europaea</name>
    <name type="common">European dodder</name>
    <dbReference type="NCBI Taxonomy" id="41803"/>
    <lineage>
        <taxon>Eukaryota</taxon>
        <taxon>Viridiplantae</taxon>
        <taxon>Streptophyta</taxon>
        <taxon>Embryophyta</taxon>
        <taxon>Tracheophyta</taxon>
        <taxon>Spermatophyta</taxon>
        <taxon>Magnoliopsida</taxon>
        <taxon>eudicotyledons</taxon>
        <taxon>Gunneridae</taxon>
        <taxon>Pentapetalae</taxon>
        <taxon>asterids</taxon>
        <taxon>lamiids</taxon>
        <taxon>Solanales</taxon>
        <taxon>Convolvulaceae</taxon>
        <taxon>Cuscuteae</taxon>
        <taxon>Cuscuta</taxon>
        <taxon>Cuscuta subgen. Cuscuta</taxon>
    </lineage>
</organism>
<dbReference type="EMBL" id="CAMAPE010000025">
    <property type="protein sequence ID" value="CAH9090651.1"/>
    <property type="molecule type" value="Genomic_DNA"/>
</dbReference>
<gene>
    <name evidence="1" type="ORF">CEURO_LOCUS11291</name>
</gene>
<keyword evidence="2" id="KW-1185">Reference proteome</keyword>
<evidence type="ECO:0000313" key="2">
    <source>
        <dbReference type="Proteomes" id="UP001152484"/>
    </source>
</evidence>
<evidence type="ECO:0000313" key="1">
    <source>
        <dbReference type="EMBL" id="CAH9090651.1"/>
    </source>
</evidence>
<name>A0A9P0Z8E5_CUSEU</name>
<sequence length="84" mass="9817">MILPIQPRPLTRALNRHKRFFRFSHNPLPSLLCEISPNQPPILCKHRPRQPDSLQASVTDQFYGQKYQRRNHMIRKGDSGIQSG</sequence>
<accession>A0A9P0Z8E5</accession>
<dbReference type="Proteomes" id="UP001152484">
    <property type="component" value="Unassembled WGS sequence"/>
</dbReference>